<organism evidence="1 2">
    <name type="scientific">Lindgomyces ingoldianus</name>
    <dbReference type="NCBI Taxonomy" id="673940"/>
    <lineage>
        <taxon>Eukaryota</taxon>
        <taxon>Fungi</taxon>
        <taxon>Dikarya</taxon>
        <taxon>Ascomycota</taxon>
        <taxon>Pezizomycotina</taxon>
        <taxon>Dothideomycetes</taxon>
        <taxon>Pleosporomycetidae</taxon>
        <taxon>Pleosporales</taxon>
        <taxon>Lindgomycetaceae</taxon>
        <taxon>Lindgomyces</taxon>
    </lineage>
</organism>
<evidence type="ECO:0000313" key="2">
    <source>
        <dbReference type="Proteomes" id="UP000799755"/>
    </source>
</evidence>
<dbReference type="Proteomes" id="UP000799755">
    <property type="component" value="Unassembled WGS sequence"/>
</dbReference>
<sequence>MPRVKELNRIRSSPPIMMDSADAPSSPASSEPAVFSSDGPMESAGIDNYQAPRMKRKFGGAWWDKRDGSAHHNDSGRDATSKKTKLKRNIDSGVWMHSDDTDNDAIAYSLPIAPNPPSEEHDYESDKYDSSQSLENFVHDMVDDGLACHSESYDLTDLGLVDKDLSPLGGLSALIKPPLDPGSRVPGKEYYRSMLPQILLNLSKNSLSRLTPSLFTIEHLTTLMLPNNDIKELPPQIGRLTNLTLLDVCNNRLRSLPYDIIKMLTPRGKLERLSLMGNDLFEMASLHRIITLDSESLLHTTTFERRKAYLDSYRTGLLEGDSAAAVCLTKYLEEVEKVCDPDQVSLYSKISIAGTKETQTPLFHIGNTAPTYYDDAGRRLRGSPRQPTGDGCTADVIVKMKDGTWGSPSSWFSRPGMLVPSLFSLCGKTALEHLSTLETRAMMARSGVELFNLDRFLDIADDNHELVFGPFRNCHQCGKKYVVARAEWLEFWYRPVNFVPFRVEVCSWACVPDEVALE</sequence>
<gene>
    <name evidence="1" type="ORF">BDR25DRAFT_383788</name>
</gene>
<proteinExistence type="predicted"/>
<protein>
    <submittedName>
        <fullName evidence="1">Uncharacterized protein</fullName>
    </submittedName>
</protein>
<dbReference type="EMBL" id="MU003497">
    <property type="protein sequence ID" value="KAF2474477.1"/>
    <property type="molecule type" value="Genomic_DNA"/>
</dbReference>
<accession>A0ACB6R7H8</accession>
<name>A0ACB6R7H8_9PLEO</name>
<reference evidence="1" key="1">
    <citation type="journal article" date="2020" name="Stud. Mycol.">
        <title>101 Dothideomycetes genomes: a test case for predicting lifestyles and emergence of pathogens.</title>
        <authorList>
            <person name="Haridas S."/>
            <person name="Albert R."/>
            <person name="Binder M."/>
            <person name="Bloem J."/>
            <person name="Labutti K."/>
            <person name="Salamov A."/>
            <person name="Andreopoulos B."/>
            <person name="Baker S."/>
            <person name="Barry K."/>
            <person name="Bills G."/>
            <person name="Bluhm B."/>
            <person name="Cannon C."/>
            <person name="Castanera R."/>
            <person name="Culley D."/>
            <person name="Daum C."/>
            <person name="Ezra D."/>
            <person name="Gonzalez J."/>
            <person name="Henrissat B."/>
            <person name="Kuo A."/>
            <person name="Liang C."/>
            <person name="Lipzen A."/>
            <person name="Lutzoni F."/>
            <person name="Magnuson J."/>
            <person name="Mondo S."/>
            <person name="Nolan M."/>
            <person name="Ohm R."/>
            <person name="Pangilinan J."/>
            <person name="Park H.-J."/>
            <person name="Ramirez L."/>
            <person name="Alfaro M."/>
            <person name="Sun H."/>
            <person name="Tritt A."/>
            <person name="Yoshinaga Y."/>
            <person name="Zwiers L.-H."/>
            <person name="Turgeon B."/>
            <person name="Goodwin S."/>
            <person name="Spatafora J."/>
            <person name="Crous P."/>
            <person name="Grigoriev I."/>
        </authorList>
    </citation>
    <scope>NUCLEOTIDE SEQUENCE</scope>
    <source>
        <strain evidence="1">ATCC 200398</strain>
    </source>
</reference>
<comment type="caution">
    <text evidence="1">The sequence shown here is derived from an EMBL/GenBank/DDBJ whole genome shotgun (WGS) entry which is preliminary data.</text>
</comment>
<keyword evidence="2" id="KW-1185">Reference proteome</keyword>
<evidence type="ECO:0000313" key="1">
    <source>
        <dbReference type="EMBL" id="KAF2474477.1"/>
    </source>
</evidence>